<feature type="compositionally biased region" description="Basic and acidic residues" evidence="3">
    <location>
        <begin position="286"/>
        <end position="317"/>
    </location>
</feature>
<dbReference type="PANTHER" id="PTHR13681:SF24">
    <property type="entry name" value="TUDOR DOMAIN-CONTAINING PROTEIN 3"/>
    <property type="match status" value="1"/>
</dbReference>
<evidence type="ECO:0000313" key="5">
    <source>
        <dbReference type="EMBL" id="OWM71703.1"/>
    </source>
</evidence>
<evidence type="ECO:0000259" key="4">
    <source>
        <dbReference type="Pfam" id="PF08585"/>
    </source>
</evidence>
<dbReference type="InterPro" id="IPR013894">
    <property type="entry name" value="RMI1_OB"/>
</dbReference>
<feature type="compositionally biased region" description="Polar residues" evidence="3">
    <location>
        <begin position="265"/>
        <end position="285"/>
    </location>
</feature>
<proteinExistence type="predicted"/>
<accession>A0A218WGP5</accession>
<dbReference type="InterPro" id="IPR042470">
    <property type="entry name" value="RMI1_N_C_sf"/>
</dbReference>
<dbReference type="Gene3D" id="2.40.50.770">
    <property type="entry name" value="RecQ-mediated genome instability protein Rmi1, C-terminal domain"/>
    <property type="match status" value="1"/>
</dbReference>
<evidence type="ECO:0000256" key="2">
    <source>
        <dbReference type="ARBA" id="ARBA00023242"/>
    </source>
</evidence>
<sequence>MSRVGLSIGQLSYLSERASQPASQPARGNSEPAVRSLSAMAETSTAAAAASSPSSSSTSDAVLQALVKRGWSFADPEHIKAITTVKCILLDDPEDTRSVAEAVESELLNLDLRSIGAKSLPDPAALRKSSHLFGPKVLQISSVRDISKSSIEDVPKNSSRRLLRLKLTDGHIEITAVEFTHIPSIPGDVVPGTKVRLENKVAVRSGIVCLGPRVLTVLGGVVQCLYEEWEMSRKYSAFSRESLQSQHTDDGGPPPFEKLQINASSSRVAQPGGFSQRSGSTSKNNRSGDWESADTLRNKSSGRWENREPRADAEGRTLRTASFTGKAEEKPNTSSDTRQKEVAESAPVQNQAAAQKLLQKMSQPSQERGRRGRGKGRQEEAQVFTLDEWEKRKAAVKPSMKEELPNRSVDEDLAWQLQNQFDLEDAHYVQGSPDETEAERIRRSMFSYGKENDNAQGLGGGRRGRGRGRRKRRGRF</sequence>
<evidence type="ECO:0000256" key="1">
    <source>
        <dbReference type="ARBA" id="ARBA00004123"/>
    </source>
</evidence>
<gene>
    <name evidence="5" type="ORF">CDL15_Pgr005891</name>
</gene>
<keyword evidence="2" id="KW-0539">Nucleus</keyword>
<feature type="compositionally biased region" description="Basic residues" evidence="3">
    <location>
        <begin position="462"/>
        <end position="476"/>
    </location>
</feature>
<comment type="subcellular location">
    <subcellularLocation>
        <location evidence="1">Nucleus</location>
    </subcellularLocation>
</comment>
<dbReference type="SMART" id="SM01161">
    <property type="entry name" value="DUF1767"/>
    <property type="match status" value="1"/>
</dbReference>
<evidence type="ECO:0000313" key="6">
    <source>
        <dbReference type="Proteomes" id="UP000197138"/>
    </source>
</evidence>
<protein>
    <recommendedName>
        <fullName evidence="4">RecQ mediated genome instability protein 1 OB-fold domain-containing protein</fullName>
    </recommendedName>
</protein>
<comment type="caution">
    <text evidence="5">The sequence shown here is derived from an EMBL/GenBank/DDBJ whole genome shotgun (WGS) entry which is preliminary data.</text>
</comment>
<dbReference type="EMBL" id="MTKT01004399">
    <property type="protein sequence ID" value="OWM71703.1"/>
    <property type="molecule type" value="Genomic_DNA"/>
</dbReference>
<dbReference type="Pfam" id="PF08585">
    <property type="entry name" value="RMI1_N_C"/>
    <property type="match status" value="1"/>
</dbReference>
<feature type="region of interest" description="Disordered" evidence="3">
    <location>
        <begin position="447"/>
        <end position="476"/>
    </location>
</feature>
<dbReference type="PANTHER" id="PTHR13681">
    <property type="entry name" value="SURVIVAL OF MOTOR NEURON-RELATED-SPLICING FACTOR 30-RELATED"/>
    <property type="match status" value="1"/>
</dbReference>
<feature type="region of interest" description="Disordered" evidence="3">
    <location>
        <begin position="265"/>
        <end position="385"/>
    </location>
</feature>
<dbReference type="GO" id="GO:0005634">
    <property type="term" value="C:nucleus"/>
    <property type="evidence" value="ECO:0007669"/>
    <property type="project" value="UniProtKB-SubCell"/>
</dbReference>
<feature type="domain" description="RecQ mediated genome instability protein 1 OB-fold" evidence="4">
    <location>
        <begin position="128"/>
        <end position="232"/>
    </location>
</feature>
<feature type="region of interest" description="Disordered" evidence="3">
    <location>
        <begin position="16"/>
        <end position="42"/>
    </location>
</feature>
<feature type="compositionally biased region" description="Basic and acidic residues" evidence="3">
    <location>
        <begin position="326"/>
        <end position="343"/>
    </location>
</feature>
<name>A0A218WGP5_PUNGR</name>
<dbReference type="Proteomes" id="UP000197138">
    <property type="component" value="Unassembled WGS sequence"/>
</dbReference>
<organism evidence="5 6">
    <name type="scientific">Punica granatum</name>
    <name type="common">Pomegranate</name>
    <dbReference type="NCBI Taxonomy" id="22663"/>
    <lineage>
        <taxon>Eukaryota</taxon>
        <taxon>Viridiplantae</taxon>
        <taxon>Streptophyta</taxon>
        <taxon>Embryophyta</taxon>
        <taxon>Tracheophyta</taxon>
        <taxon>Spermatophyta</taxon>
        <taxon>Magnoliopsida</taxon>
        <taxon>eudicotyledons</taxon>
        <taxon>Gunneridae</taxon>
        <taxon>Pentapetalae</taxon>
        <taxon>rosids</taxon>
        <taxon>malvids</taxon>
        <taxon>Myrtales</taxon>
        <taxon>Lythraceae</taxon>
        <taxon>Punica</taxon>
    </lineage>
</organism>
<reference evidence="6" key="1">
    <citation type="journal article" date="2017" name="Plant J.">
        <title>The pomegranate (Punica granatum L.) genome and the genomics of punicalagin biosynthesis.</title>
        <authorList>
            <person name="Qin G."/>
            <person name="Xu C."/>
            <person name="Ming R."/>
            <person name="Tang H."/>
            <person name="Guyot R."/>
            <person name="Kramer E.M."/>
            <person name="Hu Y."/>
            <person name="Yi X."/>
            <person name="Qi Y."/>
            <person name="Xu X."/>
            <person name="Gao Z."/>
            <person name="Pan H."/>
            <person name="Jian J."/>
            <person name="Tian Y."/>
            <person name="Yue Z."/>
            <person name="Xu Y."/>
        </authorList>
    </citation>
    <scope>NUCLEOTIDE SEQUENCE [LARGE SCALE GENOMIC DNA]</scope>
    <source>
        <strain evidence="6">cv. Dabenzi</strain>
    </source>
</reference>
<feature type="compositionally biased region" description="Low complexity" evidence="3">
    <location>
        <begin position="351"/>
        <end position="360"/>
    </location>
</feature>
<feature type="compositionally biased region" description="Polar residues" evidence="3">
    <location>
        <begin position="16"/>
        <end position="27"/>
    </location>
</feature>
<evidence type="ECO:0000256" key="3">
    <source>
        <dbReference type="SAM" id="MobiDB-lite"/>
    </source>
</evidence>
<dbReference type="AlphaFoldDB" id="A0A218WGP5"/>